<dbReference type="InterPro" id="IPR041583">
    <property type="entry name" value="TetR_C_31"/>
</dbReference>
<dbReference type="EMBL" id="CP126981">
    <property type="protein sequence ID" value="WIM86551.1"/>
    <property type="molecule type" value="Genomic_DNA"/>
</dbReference>
<dbReference type="Gene3D" id="1.10.357.10">
    <property type="entry name" value="Tetracycline Repressor, domain 2"/>
    <property type="match status" value="1"/>
</dbReference>
<sequence length="170" mass="18024">MDRRAGLPTGTTSAYYRTREALLHAIAARITELDLADLTAMSDKACADAGAGPGITELARIVMMAAREPWFTRTKARFELALQASRDPVLTKTLQQTSSLFATLAGQAVTGWQGPGAPPGAAMIEGQIVAVLTFVDGVMMGFVRGVNAFDDHHELARVLGELVEGVARPA</sequence>
<evidence type="ECO:0000259" key="1">
    <source>
        <dbReference type="Pfam" id="PF17940"/>
    </source>
</evidence>
<name>A0ABY8VT86_9MYCO</name>
<dbReference type="RefSeq" id="WP_285185959.1">
    <property type="nucleotide sequence ID" value="NZ_CP126981.1"/>
</dbReference>
<organism evidence="2 3">
    <name type="scientific">Candidatus Mycobacterium wuenschmannii</name>
    <dbReference type="NCBI Taxonomy" id="3027808"/>
    <lineage>
        <taxon>Bacteria</taxon>
        <taxon>Bacillati</taxon>
        <taxon>Actinomycetota</taxon>
        <taxon>Actinomycetes</taxon>
        <taxon>Mycobacteriales</taxon>
        <taxon>Mycobacteriaceae</taxon>
        <taxon>Mycobacterium</taxon>
    </lineage>
</organism>
<evidence type="ECO:0000313" key="3">
    <source>
        <dbReference type="Proteomes" id="UP001236585"/>
    </source>
</evidence>
<reference evidence="2 3" key="1">
    <citation type="journal article" date="2023" name="Microbiol. Resour. Announc.">
        <title>Complete Genome Sequence of Mycobacterium wuenschmanii, a novel Nontuberculous Mycobacterium Isolated from a captive population of Amazon Milk Frogs.</title>
        <authorList>
            <person name="Hicks J."/>
            <person name="Zeineldin M."/>
            <person name="Ward H."/>
            <person name="Wuenschmann A."/>
            <person name="Camp P."/>
            <person name="Farrell D."/>
            <person name="Lehman K."/>
            <person name="Thacker T."/>
            <person name="Cuthbert E."/>
        </authorList>
    </citation>
    <scope>NUCLEOTIDE SEQUENCE [LARGE SCALE GENOMIC DNA]</scope>
    <source>
        <strain evidence="2 3">Wuenschmanii</strain>
    </source>
</reference>
<proteinExistence type="predicted"/>
<dbReference type="Proteomes" id="UP001236585">
    <property type="component" value="Chromosome"/>
</dbReference>
<protein>
    <submittedName>
        <fullName evidence="2">TetR family transcriptional regulator</fullName>
    </submittedName>
</protein>
<accession>A0ABY8VT86</accession>
<keyword evidence="3" id="KW-1185">Reference proteome</keyword>
<dbReference type="Pfam" id="PF17940">
    <property type="entry name" value="TetR_C_31"/>
    <property type="match status" value="1"/>
</dbReference>
<evidence type="ECO:0000313" key="2">
    <source>
        <dbReference type="EMBL" id="WIM86551.1"/>
    </source>
</evidence>
<feature type="domain" description="Tetracyclin repressor-like C-terminal group 31" evidence="1">
    <location>
        <begin position="58"/>
        <end position="164"/>
    </location>
</feature>
<gene>
    <name evidence="2" type="ORF">PT015_16850</name>
</gene>